<dbReference type="Proteomes" id="UP000235731">
    <property type="component" value="Unassembled WGS sequence"/>
</dbReference>
<sequence>MIKGNFTGAHEVTALCIQCHEKQAKEFMKTPHWKWMGPPLHIGKFQNPANAKKEWGKINMFNSQTSPICGL</sequence>
<comment type="caution">
    <text evidence="1">The sequence shown here is derived from an EMBL/GenBank/DDBJ whole genome shotgun (WGS) entry which is preliminary data.</text>
</comment>
<organism evidence="1 2">
    <name type="scientific">Caldimicrobium thiodismutans</name>
    <dbReference type="NCBI Taxonomy" id="1653476"/>
    <lineage>
        <taxon>Bacteria</taxon>
        <taxon>Pseudomonadati</taxon>
        <taxon>Thermodesulfobacteriota</taxon>
        <taxon>Thermodesulfobacteria</taxon>
        <taxon>Thermodesulfobacteriales</taxon>
        <taxon>Thermodesulfobacteriaceae</taxon>
        <taxon>Caldimicrobium</taxon>
    </lineage>
</organism>
<gene>
    <name evidence="1" type="ORF">C0197_06465</name>
</gene>
<dbReference type="InterPro" id="IPR036280">
    <property type="entry name" value="Multihaem_cyt_sf"/>
</dbReference>
<dbReference type="SUPFAM" id="SSF48695">
    <property type="entry name" value="Multiheme cytochromes"/>
    <property type="match status" value="1"/>
</dbReference>
<dbReference type="EMBL" id="PNIE01000097">
    <property type="protein sequence ID" value="PMP60905.1"/>
    <property type="molecule type" value="Genomic_DNA"/>
</dbReference>
<reference evidence="1 2" key="1">
    <citation type="submission" date="2018-01" db="EMBL/GenBank/DDBJ databases">
        <title>Metagenomic assembled genomes from two thermal pools in the Uzon Caldera, Kamchatka, Russia.</title>
        <authorList>
            <person name="Wilkins L."/>
            <person name="Ettinger C."/>
        </authorList>
    </citation>
    <scope>NUCLEOTIDE SEQUENCE [LARGE SCALE GENOMIC DNA]</scope>
    <source>
        <strain evidence="1">ZAV-15</strain>
    </source>
</reference>
<dbReference type="AlphaFoldDB" id="A0A2N7PI45"/>
<name>A0A2N7PI45_9BACT</name>
<evidence type="ECO:0000313" key="1">
    <source>
        <dbReference type="EMBL" id="PMP60905.1"/>
    </source>
</evidence>
<proteinExistence type="predicted"/>
<accession>A0A2N7PI45</accession>
<evidence type="ECO:0000313" key="2">
    <source>
        <dbReference type="Proteomes" id="UP000235731"/>
    </source>
</evidence>
<protein>
    <submittedName>
        <fullName evidence="1">Uncharacterized protein</fullName>
    </submittedName>
</protein>